<dbReference type="Proteomes" id="UP001066276">
    <property type="component" value="Chromosome 10"/>
</dbReference>
<reference evidence="1" key="1">
    <citation type="journal article" date="2022" name="bioRxiv">
        <title>Sequencing and chromosome-scale assembly of the giantPleurodeles waltlgenome.</title>
        <authorList>
            <person name="Brown T."/>
            <person name="Elewa A."/>
            <person name="Iarovenko S."/>
            <person name="Subramanian E."/>
            <person name="Araus A.J."/>
            <person name="Petzold A."/>
            <person name="Susuki M."/>
            <person name="Suzuki K.-i.T."/>
            <person name="Hayashi T."/>
            <person name="Toyoda A."/>
            <person name="Oliveira C."/>
            <person name="Osipova E."/>
            <person name="Leigh N.D."/>
            <person name="Simon A."/>
            <person name="Yun M.H."/>
        </authorList>
    </citation>
    <scope>NUCLEOTIDE SEQUENCE</scope>
    <source>
        <strain evidence="1">20211129_DDA</strain>
        <tissue evidence="1">Liver</tissue>
    </source>
</reference>
<protein>
    <recommendedName>
        <fullName evidence="3">Secreted protein</fullName>
    </recommendedName>
</protein>
<evidence type="ECO:0000313" key="2">
    <source>
        <dbReference type="Proteomes" id="UP001066276"/>
    </source>
</evidence>
<proteinExistence type="predicted"/>
<evidence type="ECO:0000313" key="1">
    <source>
        <dbReference type="EMBL" id="KAJ1097784.1"/>
    </source>
</evidence>
<dbReference type="AlphaFoldDB" id="A0AAV7M3T6"/>
<sequence length="96" mass="11192">MRLTAPFQSYFSLLRYQRYCTVVLQTAGQLLSRLTAPFWSCFSLLWYMHYRTAALQTAGQLFSRLTSATHGSCVALHFRCFRFRSLRQMLLPPSDT</sequence>
<dbReference type="EMBL" id="JANPWB010000014">
    <property type="protein sequence ID" value="KAJ1097784.1"/>
    <property type="molecule type" value="Genomic_DNA"/>
</dbReference>
<comment type="caution">
    <text evidence="1">The sequence shown here is derived from an EMBL/GenBank/DDBJ whole genome shotgun (WGS) entry which is preliminary data.</text>
</comment>
<accession>A0AAV7M3T6</accession>
<organism evidence="1 2">
    <name type="scientific">Pleurodeles waltl</name>
    <name type="common">Iberian ribbed newt</name>
    <dbReference type="NCBI Taxonomy" id="8319"/>
    <lineage>
        <taxon>Eukaryota</taxon>
        <taxon>Metazoa</taxon>
        <taxon>Chordata</taxon>
        <taxon>Craniata</taxon>
        <taxon>Vertebrata</taxon>
        <taxon>Euteleostomi</taxon>
        <taxon>Amphibia</taxon>
        <taxon>Batrachia</taxon>
        <taxon>Caudata</taxon>
        <taxon>Salamandroidea</taxon>
        <taxon>Salamandridae</taxon>
        <taxon>Pleurodelinae</taxon>
        <taxon>Pleurodeles</taxon>
    </lineage>
</organism>
<evidence type="ECO:0008006" key="3">
    <source>
        <dbReference type="Google" id="ProtNLM"/>
    </source>
</evidence>
<keyword evidence="2" id="KW-1185">Reference proteome</keyword>
<gene>
    <name evidence="1" type="ORF">NDU88_002901</name>
</gene>
<name>A0AAV7M3T6_PLEWA</name>